<dbReference type="PANTHER" id="PTHR23310">
    <property type="entry name" value="ACYL-COA-BINDING PROTEIN, ACBP"/>
    <property type="match status" value="1"/>
</dbReference>
<evidence type="ECO:0000256" key="1">
    <source>
        <dbReference type="ARBA" id="ARBA00005567"/>
    </source>
</evidence>
<dbReference type="OMA" id="WEGKKGM"/>
<evidence type="ECO:0000313" key="5">
    <source>
        <dbReference type="Proteomes" id="UP000009022"/>
    </source>
</evidence>
<dbReference type="KEGG" id="tad:TRIADDRAFT_35747"/>
<dbReference type="GO" id="GO:0006631">
    <property type="term" value="P:fatty acid metabolic process"/>
    <property type="evidence" value="ECO:0000318"/>
    <property type="project" value="GO_Central"/>
</dbReference>
<dbReference type="PANTHER" id="PTHR23310:SF62">
    <property type="entry name" value="ACYL-COA BINDING PROTEIN 1, ISOFORM A"/>
    <property type="match status" value="1"/>
</dbReference>
<dbReference type="EMBL" id="DS985243">
    <property type="protein sequence ID" value="EDV26757.1"/>
    <property type="molecule type" value="Genomic_DNA"/>
</dbReference>
<dbReference type="GeneID" id="6751966"/>
<keyword evidence="5" id="KW-1185">Reference proteome</keyword>
<dbReference type="eggNOG" id="KOG0817">
    <property type="taxonomic scope" value="Eukaryota"/>
</dbReference>
<evidence type="ECO:0000256" key="2">
    <source>
        <dbReference type="ARBA" id="ARBA00023121"/>
    </source>
</evidence>
<dbReference type="GO" id="GO:0000062">
    <property type="term" value="F:fatty-acyl-CoA binding"/>
    <property type="evidence" value="ECO:0000318"/>
    <property type="project" value="GO_Central"/>
</dbReference>
<evidence type="ECO:0000259" key="3">
    <source>
        <dbReference type="PROSITE" id="PS51228"/>
    </source>
</evidence>
<dbReference type="HOGENOM" id="CLU_118853_4_1_1"/>
<name>B3RQT0_TRIAD</name>
<dbReference type="FunFam" id="1.20.80.10:FF:000010">
    <property type="entry name" value="Acyl-CoA-binding domain-containing protein 5"/>
    <property type="match status" value="1"/>
</dbReference>
<dbReference type="Pfam" id="PF00887">
    <property type="entry name" value="ACBP"/>
    <property type="match status" value="1"/>
</dbReference>
<dbReference type="InterPro" id="IPR035984">
    <property type="entry name" value="Acyl-CoA-binding_sf"/>
</dbReference>
<dbReference type="STRING" id="10228.B3RQT0"/>
<dbReference type="InterPro" id="IPR000582">
    <property type="entry name" value="Acyl-CoA-binding_protein"/>
</dbReference>
<dbReference type="AlphaFoldDB" id="B3RQT0"/>
<dbReference type="InterPro" id="IPR022408">
    <property type="entry name" value="Acyl-CoA-binding_prot_CS"/>
</dbReference>
<feature type="domain" description="ACB" evidence="3">
    <location>
        <begin position="1"/>
        <end position="80"/>
    </location>
</feature>
<dbReference type="FunCoup" id="B3RQT0">
    <property type="interactions" value="1227"/>
</dbReference>
<accession>B3RQT0</accession>
<dbReference type="RefSeq" id="XP_002110753.1">
    <property type="nucleotide sequence ID" value="XM_002110717.1"/>
</dbReference>
<comment type="similarity">
    <text evidence="1">Belongs to the ACBP family.</text>
</comment>
<dbReference type="SUPFAM" id="SSF47027">
    <property type="entry name" value="Acyl-CoA binding protein"/>
    <property type="match status" value="1"/>
</dbReference>
<dbReference type="PhylomeDB" id="B3RQT0"/>
<organism evidence="4 5">
    <name type="scientific">Trichoplax adhaerens</name>
    <name type="common">Trichoplax reptans</name>
    <dbReference type="NCBI Taxonomy" id="10228"/>
    <lineage>
        <taxon>Eukaryota</taxon>
        <taxon>Metazoa</taxon>
        <taxon>Placozoa</taxon>
        <taxon>Uniplacotomia</taxon>
        <taxon>Trichoplacea</taxon>
        <taxon>Trichoplacidae</taxon>
        <taxon>Trichoplax</taxon>
    </lineage>
</organism>
<dbReference type="Gene3D" id="1.20.80.10">
    <property type="match status" value="1"/>
</dbReference>
<sequence>MEEEFKSAVDKINNLASKPSNEDLLEIYGLYKQATVGDCNTDRPGFFDQKNRAKWDSWNSKKGMSTEEAKQAYIKKANSL</sequence>
<reference evidence="4 5" key="1">
    <citation type="journal article" date="2008" name="Nature">
        <title>The Trichoplax genome and the nature of placozoans.</title>
        <authorList>
            <person name="Srivastava M."/>
            <person name="Begovic E."/>
            <person name="Chapman J."/>
            <person name="Putnam N.H."/>
            <person name="Hellsten U."/>
            <person name="Kawashima T."/>
            <person name="Kuo A."/>
            <person name="Mitros T."/>
            <person name="Salamov A."/>
            <person name="Carpenter M.L."/>
            <person name="Signorovitch A.Y."/>
            <person name="Moreno M.A."/>
            <person name="Kamm K."/>
            <person name="Grimwood J."/>
            <person name="Schmutz J."/>
            <person name="Shapiro H."/>
            <person name="Grigoriev I.V."/>
            <person name="Buss L.W."/>
            <person name="Schierwater B."/>
            <person name="Dellaporta S.L."/>
            <person name="Rokhsar D.S."/>
        </authorList>
    </citation>
    <scope>NUCLEOTIDE SEQUENCE [LARGE SCALE GENOMIC DNA]</scope>
    <source>
        <strain evidence="4 5">Grell-BS-1999</strain>
    </source>
</reference>
<gene>
    <name evidence="4" type="ORF">TRIADDRAFT_35747</name>
</gene>
<proteinExistence type="inferred from homology"/>
<dbReference type="PROSITE" id="PS51228">
    <property type="entry name" value="ACB_2"/>
    <property type="match status" value="1"/>
</dbReference>
<dbReference type="InParanoid" id="B3RQT0"/>
<evidence type="ECO:0000313" key="4">
    <source>
        <dbReference type="EMBL" id="EDV26757.1"/>
    </source>
</evidence>
<dbReference type="Proteomes" id="UP000009022">
    <property type="component" value="Unassembled WGS sequence"/>
</dbReference>
<dbReference type="CTD" id="6751966"/>
<dbReference type="PROSITE" id="PS00880">
    <property type="entry name" value="ACB_1"/>
    <property type="match status" value="1"/>
</dbReference>
<dbReference type="PRINTS" id="PR00689">
    <property type="entry name" value="ACOABINDINGP"/>
</dbReference>
<dbReference type="OrthoDB" id="346910at2759"/>
<dbReference type="InterPro" id="IPR014352">
    <property type="entry name" value="FERM/acyl-CoA-bd_prot_sf"/>
</dbReference>
<keyword evidence="2" id="KW-0446">Lipid-binding</keyword>
<protein>
    <recommendedName>
        <fullName evidence="3">ACB domain-containing protein</fullName>
    </recommendedName>
</protein>